<feature type="signal peptide" evidence="10">
    <location>
        <begin position="1"/>
        <end position="17"/>
    </location>
</feature>
<evidence type="ECO:0000256" key="7">
    <source>
        <dbReference type="ARBA" id="ARBA00022989"/>
    </source>
</evidence>
<reference evidence="11" key="1">
    <citation type="submission" date="2022-10" db="EMBL/GenBank/DDBJ databases">
        <authorList>
            <person name="Byrne P K."/>
        </authorList>
    </citation>
    <scope>NUCLEOTIDE SEQUENCE</scope>
    <source>
        <strain evidence="11">CBS7001</strain>
    </source>
</reference>
<sequence length="351" mass="39336">MNWLFLVSLIFFCGVSSQHSALAMSTGKLLKLANKSPKRIIPLKDSSFENILTPPHENAYIVALFTATAPEVGCSLCLELESEYDTIVASWFDDHPEGQSSHSNTSIFFAKVNLEDPSKTIPKAFQFFQLNNVPRLFVFQPNSPSISDYSIINLSTDAGPERMKQVIQAIKQLSQVNDFSLHLPTDWTPIVTSTIITFITVLLLKKQSKLMFSIFSSRLVWAAVSTFFIICMISAYMFNQIRNTQLAGVGPKGEVMYFLPNEFQHQFAIETQVMVLIYGMLATLVVALVTGIPFLRAHLYPNARKAYFIDAALATFCALFIYIFFAALTTVFSIKSPAYPFPLLRLSAPFK</sequence>
<organism evidence="11 12">
    <name type="scientific">Saccharomyces uvarum</name>
    <name type="common">Yeast</name>
    <name type="synonym">Saccharomyces bayanus var. uvarum</name>
    <dbReference type="NCBI Taxonomy" id="230603"/>
    <lineage>
        <taxon>Eukaryota</taxon>
        <taxon>Fungi</taxon>
        <taxon>Dikarya</taxon>
        <taxon>Ascomycota</taxon>
        <taxon>Saccharomycotina</taxon>
        <taxon>Saccharomycetes</taxon>
        <taxon>Saccharomycetales</taxon>
        <taxon>Saccharomycetaceae</taxon>
        <taxon>Saccharomyces</taxon>
    </lineage>
</organism>
<evidence type="ECO:0000256" key="5">
    <source>
        <dbReference type="ARBA" id="ARBA00022729"/>
    </source>
</evidence>
<dbReference type="Pfam" id="PF04756">
    <property type="entry name" value="OST3_OST6"/>
    <property type="match status" value="1"/>
</dbReference>
<feature type="chain" id="PRO_5041234162" evidence="10">
    <location>
        <begin position="18"/>
        <end position="351"/>
    </location>
</feature>
<dbReference type="Gene3D" id="3.40.30.10">
    <property type="entry name" value="Glutaredoxin"/>
    <property type="match status" value="1"/>
</dbReference>
<evidence type="ECO:0000256" key="6">
    <source>
        <dbReference type="ARBA" id="ARBA00022824"/>
    </source>
</evidence>
<dbReference type="GO" id="GO:0008250">
    <property type="term" value="C:oligosaccharyltransferase complex"/>
    <property type="evidence" value="ECO:0007669"/>
    <property type="project" value="TreeGrafter"/>
</dbReference>
<dbReference type="GO" id="GO:0018279">
    <property type="term" value="P:protein N-linked glycosylation via asparagine"/>
    <property type="evidence" value="ECO:0007669"/>
    <property type="project" value="TreeGrafter"/>
</dbReference>
<dbReference type="EMBL" id="OX365919">
    <property type="protein sequence ID" value="CAI4064114.1"/>
    <property type="molecule type" value="Genomic_DNA"/>
</dbReference>
<comment type="subcellular location">
    <subcellularLocation>
        <location evidence="2">Endoplasmic reticulum membrane</location>
        <topology evidence="2">Multi-pass membrane protein</topology>
    </subcellularLocation>
</comment>
<evidence type="ECO:0000256" key="2">
    <source>
        <dbReference type="ARBA" id="ARBA00004477"/>
    </source>
</evidence>
<gene>
    <name evidence="11" type="primary">SUVC08G1230</name>
    <name evidence="11" type="ORF">SUVC_08G1230</name>
</gene>
<protein>
    <submittedName>
        <fullName evidence="11">Uncharacterized protein</fullName>
    </submittedName>
</protein>
<feature type="transmembrane region" description="Helical" evidence="9">
    <location>
        <begin position="307"/>
        <end position="334"/>
    </location>
</feature>
<feature type="transmembrane region" description="Helical" evidence="9">
    <location>
        <begin position="187"/>
        <end position="204"/>
    </location>
</feature>
<dbReference type="PANTHER" id="PTHR12692">
    <property type="entry name" value="DOLICHYL-DIPHOSPHOOLIGOSACCHARIDE--PROTEIN GLYCOSYLTRANSFERASE-RELATED"/>
    <property type="match status" value="1"/>
</dbReference>
<evidence type="ECO:0000256" key="1">
    <source>
        <dbReference type="ARBA" id="ARBA00002791"/>
    </source>
</evidence>
<feature type="transmembrane region" description="Helical" evidence="9">
    <location>
        <begin position="216"/>
        <end position="238"/>
    </location>
</feature>
<dbReference type="InterPro" id="IPR021149">
    <property type="entry name" value="OligosaccharylTrfase_OST3/OST6"/>
</dbReference>
<evidence type="ECO:0000313" key="11">
    <source>
        <dbReference type="EMBL" id="CAI4064114.1"/>
    </source>
</evidence>
<evidence type="ECO:0000313" key="12">
    <source>
        <dbReference type="Proteomes" id="UP001162090"/>
    </source>
</evidence>
<keyword evidence="8 9" id="KW-0472">Membrane</keyword>
<dbReference type="Proteomes" id="UP001162090">
    <property type="component" value="Chromosome 8"/>
</dbReference>
<keyword evidence="5 10" id="KW-0732">Signal</keyword>
<comment type="similarity">
    <text evidence="3">Belongs to the OST3/OST6 family.</text>
</comment>
<evidence type="ECO:0000256" key="9">
    <source>
        <dbReference type="SAM" id="Phobius"/>
    </source>
</evidence>
<feature type="transmembrane region" description="Helical" evidence="9">
    <location>
        <begin position="275"/>
        <end position="295"/>
    </location>
</feature>
<comment type="function">
    <text evidence="1">Subunit of the oligosaccharyl transferase (OST) complex that catalyzes the initial transfer of a defined glycan (Glc(3)Man(9)GlcNAc(2) in eukaryotes) from the lipid carrier dolichol-pyrophosphate to an asparagine residue within an Asn-X-Ser/Thr consensus motif in nascent polypeptide chains, the first step in protein N-glycosylation. N-glycosylation occurs cotranslationally and the complex associates with the Sec61 complex at the channel-forming translocon complex that mediates protein translocation across the endoplasmic reticulum (ER). All subunits are required for a maximal enzyme activity.</text>
</comment>
<accession>A0AA35JJ67</accession>
<dbReference type="AlphaFoldDB" id="A0AA35JJ67"/>
<name>A0AA35JJ67_SACUV</name>
<evidence type="ECO:0000256" key="8">
    <source>
        <dbReference type="ARBA" id="ARBA00023136"/>
    </source>
</evidence>
<evidence type="ECO:0000256" key="10">
    <source>
        <dbReference type="SAM" id="SignalP"/>
    </source>
</evidence>
<proteinExistence type="inferred from homology"/>
<keyword evidence="4 9" id="KW-0812">Transmembrane</keyword>
<keyword evidence="6" id="KW-0256">Endoplasmic reticulum</keyword>
<keyword evidence="7 9" id="KW-1133">Transmembrane helix</keyword>
<evidence type="ECO:0000256" key="3">
    <source>
        <dbReference type="ARBA" id="ARBA00009561"/>
    </source>
</evidence>
<evidence type="ECO:0000256" key="4">
    <source>
        <dbReference type="ARBA" id="ARBA00022692"/>
    </source>
</evidence>
<dbReference type="PANTHER" id="PTHR12692:SF0">
    <property type="entry name" value="GH11935P"/>
    <property type="match status" value="1"/>
</dbReference>